<name>A0ABQ9K1B5_9CUCU</name>
<evidence type="ECO:0000313" key="3">
    <source>
        <dbReference type="Proteomes" id="UP001162164"/>
    </source>
</evidence>
<keyword evidence="1" id="KW-0472">Membrane</keyword>
<dbReference type="Proteomes" id="UP001162164">
    <property type="component" value="Unassembled WGS sequence"/>
</dbReference>
<dbReference type="EMBL" id="JAPWTJ010000066">
    <property type="protein sequence ID" value="KAJ8983664.1"/>
    <property type="molecule type" value="Genomic_DNA"/>
</dbReference>
<comment type="caution">
    <text evidence="2">The sequence shown here is derived from an EMBL/GenBank/DDBJ whole genome shotgun (WGS) entry which is preliminary data.</text>
</comment>
<keyword evidence="1" id="KW-1133">Transmembrane helix</keyword>
<evidence type="ECO:0000313" key="2">
    <source>
        <dbReference type="EMBL" id="KAJ8983664.1"/>
    </source>
</evidence>
<sequence length="70" mass="8018">MPKKYNSVLYTSARTKIIPNRNPTWWKRRTSLERCLTLSTAVAFLVGISLIIALATVHNLVRNLYMAARI</sequence>
<proteinExistence type="predicted"/>
<accession>A0ABQ9K1B5</accession>
<protein>
    <submittedName>
        <fullName evidence="2">Uncharacterized protein</fullName>
    </submittedName>
</protein>
<feature type="transmembrane region" description="Helical" evidence="1">
    <location>
        <begin position="35"/>
        <end position="57"/>
    </location>
</feature>
<organism evidence="2 3">
    <name type="scientific">Molorchus minor</name>
    <dbReference type="NCBI Taxonomy" id="1323400"/>
    <lineage>
        <taxon>Eukaryota</taxon>
        <taxon>Metazoa</taxon>
        <taxon>Ecdysozoa</taxon>
        <taxon>Arthropoda</taxon>
        <taxon>Hexapoda</taxon>
        <taxon>Insecta</taxon>
        <taxon>Pterygota</taxon>
        <taxon>Neoptera</taxon>
        <taxon>Endopterygota</taxon>
        <taxon>Coleoptera</taxon>
        <taxon>Polyphaga</taxon>
        <taxon>Cucujiformia</taxon>
        <taxon>Chrysomeloidea</taxon>
        <taxon>Cerambycidae</taxon>
        <taxon>Lamiinae</taxon>
        <taxon>Monochamini</taxon>
        <taxon>Molorchus</taxon>
    </lineage>
</organism>
<keyword evidence="3" id="KW-1185">Reference proteome</keyword>
<keyword evidence="1" id="KW-0812">Transmembrane</keyword>
<gene>
    <name evidence="2" type="ORF">NQ317_003451</name>
</gene>
<evidence type="ECO:0000256" key="1">
    <source>
        <dbReference type="SAM" id="Phobius"/>
    </source>
</evidence>
<reference evidence="2" key="1">
    <citation type="journal article" date="2023" name="Insect Mol. Biol.">
        <title>Genome sequencing provides insights into the evolution of gene families encoding plant cell wall-degrading enzymes in longhorned beetles.</title>
        <authorList>
            <person name="Shin N.R."/>
            <person name="Okamura Y."/>
            <person name="Kirsch R."/>
            <person name="Pauchet Y."/>
        </authorList>
    </citation>
    <scope>NUCLEOTIDE SEQUENCE</scope>
    <source>
        <strain evidence="2">MMC_N1</strain>
    </source>
</reference>